<dbReference type="InterPro" id="IPR007375">
    <property type="entry name" value="SoxG"/>
</dbReference>
<feature type="compositionally biased region" description="Low complexity" evidence="1">
    <location>
        <begin position="1"/>
        <end position="14"/>
    </location>
</feature>
<evidence type="ECO:0000313" key="2">
    <source>
        <dbReference type="EMBL" id="MBD3844179.1"/>
    </source>
</evidence>
<dbReference type="AlphaFoldDB" id="A0A927E4G1"/>
<dbReference type="Proteomes" id="UP000619295">
    <property type="component" value="Unassembled WGS sequence"/>
</dbReference>
<accession>A0A927E4G1</accession>
<gene>
    <name evidence="2" type="ORF">IED13_00610</name>
</gene>
<dbReference type="InterPro" id="IPR027266">
    <property type="entry name" value="TrmE/GcvT-like"/>
</dbReference>
<evidence type="ECO:0000256" key="1">
    <source>
        <dbReference type="SAM" id="MobiDB-lite"/>
    </source>
</evidence>
<dbReference type="Gene3D" id="3.30.70.1520">
    <property type="entry name" value="Heterotetrameric sarcosine oxidase"/>
    <property type="match status" value="1"/>
</dbReference>
<proteinExistence type="predicted"/>
<dbReference type="Pfam" id="PF04268">
    <property type="entry name" value="SoxG"/>
    <property type="match status" value="1"/>
</dbReference>
<comment type="caution">
    <text evidence="2">The sequence shown here is derived from an EMBL/GenBank/DDBJ whole genome shotgun (WGS) entry which is preliminary data.</text>
</comment>
<protein>
    <submittedName>
        <fullName evidence="2">Sarcosine oxidase subunit gamma</fullName>
    </submittedName>
</protein>
<dbReference type="SUPFAM" id="SSF103025">
    <property type="entry name" value="Folate-binding domain"/>
    <property type="match status" value="1"/>
</dbReference>
<evidence type="ECO:0000313" key="3">
    <source>
        <dbReference type="Proteomes" id="UP000619295"/>
    </source>
</evidence>
<keyword evidence="3" id="KW-1185">Reference proteome</keyword>
<dbReference type="Gene3D" id="3.30.1360.120">
    <property type="entry name" value="Probable tRNA modification gtpase trme, domain 1"/>
    <property type="match status" value="1"/>
</dbReference>
<sequence>MATSSSRSARPSSSIRKETASMAEIATSWRPRSAWAGIAQPGSFGAKGETGVVATLLDGFGLATLIARPGAAMALSRAVEGRLGIALPEMPRIVSGGAHDAIWAGPDQWLLRAASRDGFQPLLDEFATHAAISDQSDARAAFRLQGPRTRDLLAKGVMLDLHPSAFGVGETAVTSVAYLGVQLWRLADGPDGPVFEIMVARSMAGSFWSWFTAAAAEFGCRVADQD</sequence>
<feature type="region of interest" description="Disordered" evidence="1">
    <location>
        <begin position="1"/>
        <end position="21"/>
    </location>
</feature>
<reference evidence="2" key="1">
    <citation type="submission" date="2020-09" db="EMBL/GenBank/DDBJ databases">
        <title>Bosea spartocytisi sp. nov. a root nodule endophyte of Spartocytisus supranubius in the high mountain ecosystem fo the Teide National Park (Canary Islands, Spain).</title>
        <authorList>
            <person name="Pulido-Suarez L."/>
            <person name="Peix A."/>
            <person name="Igual J.M."/>
            <person name="Socas-Perez N."/>
            <person name="Velazquez E."/>
            <person name="Flores-Felix J.D."/>
            <person name="Leon-Barrios M."/>
        </authorList>
    </citation>
    <scope>NUCLEOTIDE SEQUENCE</scope>
    <source>
        <strain evidence="2">SSUT16</strain>
    </source>
</reference>
<name>A0A927E4G1_9HYPH</name>
<organism evidence="2 3">
    <name type="scientific">Bosea spartocytisi</name>
    <dbReference type="NCBI Taxonomy" id="2773451"/>
    <lineage>
        <taxon>Bacteria</taxon>
        <taxon>Pseudomonadati</taxon>
        <taxon>Pseudomonadota</taxon>
        <taxon>Alphaproteobacteria</taxon>
        <taxon>Hyphomicrobiales</taxon>
        <taxon>Boseaceae</taxon>
        <taxon>Bosea</taxon>
    </lineage>
</organism>
<dbReference type="EMBL" id="JACXWY010000001">
    <property type="protein sequence ID" value="MBD3844179.1"/>
    <property type="molecule type" value="Genomic_DNA"/>
</dbReference>